<dbReference type="InterPro" id="IPR036890">
    <property type="entry name" value="HATPase_C_sf"/>
</dbReference>
<dbReference type="Proteomes" id="UP000563094">
    <property type="component" value="Unassembled WGS sequence"/>
</dbReference>
<keyword evidence="4 8" id="KW-0418">Kinase</keyword>
<dbReference type="GO" id="GO:0004673">
    <property type="term" value="F:protein histidine kinase activity"/>
    <property type="evidence" value="ECO:0007669"/>
    <property type="project" value="UniProtKB-EC"/>
</dbReference>
<sequence length="263" mass="29433">MFETPSDIITVIVAGSAILLVLVFFIISFLFAYQKKQLQHLKETQKLKAAYEKAITDSRLEIQDETLKYVGRELHDNLGQILSLVKLNLHDAHNPEQVTFAKELVAGAIRDVRTLSKSLNTDWADEVPLPHLIQTELDKVERSSNLQTEFVHEECDCTIDSKNKLIVFRTFQESLNNILKHANATLVTVNLHLAEDQNTCTLEIADNGVGFDITGAAQGSGLSNIKKRMEAIHGQADISSRLESGTRIELKFPRQPYAPGLLK</sequence>
<dbReference type="SUPFAM" id="SSF55874">
    <property type="entry name" value="ATPase domain of HSP90 chaperone/DNA topoisomerase II/histidine kinase"/>
    <property type="match status" value="1"/>
</dbReference>
<evidence type="ECO:0000313" key="9">
    <source>
        <dbReference type="Proteomes" id="UP000563094"/>
    </source>
</evidence>
<dbReference type="SMART" id="SM00387">
    <property type="entry name" value="HATPase_c"/>
    <property type="match status" value="1"/>
</dbReference>
<proteinExistence type="predicted"/>
<dbReference type="RefSeq" id="WP_066830428.1">
    <property type="nucleotide sequence ID" value="NZ_JACJIQ010000013.1"/>
</dbReference>
<comment type="caution">
    <text evidence="8">The sequence shown here is derived from an EMBL/GenBank/DDBJ whole genome shotgun (WGS) entry which is preliminary data.</text>
</comment>
<evidence type="ECO:0000256" key="4">
    <source>
        <dbReference type="ARBA" id="ARBA00022777"/>
    </source>
</evidence>
<keyword evidence="6" id="KW-0812">Transmembrane</keyword>
<organism evidence="8 9">
    <name type="scientific">Rufibacter quisquiliarum</name>
    <dbReference type="NCBI Taxonomy" id="1549639"/>
    <lineage>
        <taxon>Bacteria</taxon>
        <taxon>Pseudomonadati</taxon>
        <taxon>Bacteroidota</taxon>
        <taxon>Cytophagia</taxon>
        <taxon>Cytophagales</taxon>
        <taxon>Hymenobacteraceae</taxon>
        <taxon>Rufibacter</taxon>
    </lineage>
</organism>
<dbReference type="PROSITE" id="PS50109">
    <property type="entry name" value="HIS_KIN"/>
    <property type="match status" value="1"/>
</dbReference>
<dbReference type="AlphaFoldDB" id="A0A839GFK4"/>
<keyword evidence="6" id="KW-1133">Transmembrane helix</keyword>
<dbReference type="PANTHER" id="PTHR24421:SF10">
    <property type="entry name" value="NITRATE_NITRITE SENSOR PROTEIN NARQ"/>
    <property type="match status" value="1"/>
</dbReference>
<protein>
    <recommendedName>
        <fullName evidence="2">histidine kinase</fullName>
        <ecNumber evidence="2">2.7.13.3</ecNumber>
    </recommendedName>
</protein>
<evidence type="ECO:0000313" key="8">
    <source>
        <dbReference type="EMBL" id="MBA9078424.1"/>
    </source>
</evidence>
<keyword evidence="9" id="KW-1185">Reference proteome</keyword>
<dbReference type="PANTHER" id="PTHR24421">
    <property type="entry name" value="NITRATE/NITRITE SENSOR PROTEIN NARX-RELATED"/>
    <property type="match status" value="1"/>
</dbReference>
<keyword evidence="5" id="KW-0902">Two-component regulatory system</keyword>
<gene>
    <name evidence="8" type="ORF">FHS90_003152</name>
</gene>
<feature type="transmembrane region" description="Helical" evidence="6">
    <location>
        <begin position="12"/>
        <end position="33"/>
    </location>
</feature>
<dbReference type="InterPro" id="IPR050482">
    <property type="entry name" value="Sensor_HK_TwoCompSys"/>
</dbReference>
<feature type="domain" description="Histidine kinase" evidence="7">
    <location>
        <begin position="69"/>
        <end position="256"/>
    </location>
</feature>
<reference evidence="8 9" key="1">
    <citation type="submission" date="2020-08" db="EMBL/GenBank/DDBJ databases">
        <title>Genomic Encyclopedia of Type Strains, Phase IV (KMG-IV): sequencing the most valuable type-strain genomes for metagenomic binning, comparative biology and taxonomic classification.</title>
        <authorList>
            <person name="Goeker M."/>
        </authorList>
    </citation>
    <scope>NUCLEOTIDE SEQUENCE [LARGE SCALE GENOMIC DNA]</scope>
    <source>
        <strain evidence="8 9">DSM 29854</strain>
    </source>
</reference>
<keyword evidence="3" id="KW-0808">Transferase</keyword>
<evidence type="ECO:0000256" key="1">
    <source>
        <dbReference type="ARBA" id="ARBA00000085"/>
    </source>
</evidence>
<accession>A0A839GFK4</accession>
<dbReference type="InterPro" id="IPR003594">
    <property type="entry name" value="HATPase_dom"/>
</dbReference>
<evidence type="ECO:0000259" key="7">
    <source>
        <dbReference type="PROSITE" id="PS50109"/>
    </source>
</evidence>
<dbReference type="EMBL" id="JACJIQ010000013">
    <property type="protein sequence ID" value="MBA9078424.1"/>
    <property type="molecule type" value="Genomic_DNA"/>
</dbReference>
<dbReference type="Gene3D" id="3.30.565.10">
    <property type="entry name" value="Histidine kinase-like ATPase, C-terminal domain"/>
    <property type="match status" value="1"/>
</dbReference>
<dbReference type="GO" id="GO:0000160">
    <property type="term" value="P:phosphorelay signal transduction system"/>
    <property type="evidence" value="ECO:0007669"/>
    <property type="project" value="UniProtKB-KW"/>
</dbReference>
<evidence type="ECO:0000256" key="3">
    <source>
        <dbReference type="ARBA" id="ARBA00022679"/>
    </source>
</evidence>
<comment type="catalytic activity">
    <reaction evidence="1">
        <text>ATP + protein L-histidine = ADP + protein N-phospho-L-histidine.</text>
        <dbReference type="EC" id="2.7.13.3"/>
    </reaction>
</comment>
<dbReference type="CDD" id="cd16917">
    <property type="entry name" value="HATPase_UhpB-NarQ-NarX-like"/>
    <property type="match status" value="1"/>
</dbReference>
<dbReference type="InterPro" id="IPR005467">
    <property type="entry name" value="His_kinase_dom"/>
</dbReference>
<dbReference type="Pfam" id="PF02518">
    <property type="entry name" value="HATPase_c"/>
    <property type="match status" value="1"/>
</dbReference>
<evidence type="ECO:0000256" key="5">
    <source>
        <dbReference type="ARBA" id="ARBA00023012"/>
    </source>
</evidence>
<keyword evidence="6" id="KW-0472">Membrane</keyword>
<evidence type="ECO:0000256" key="6">
    <source>
        <dbReference type="SAM" id="Phobius"/>
    </source>
</evidence>
<evidence type="ECO:0000256" key="2">
    <source>
        <dbReference type="ARBA" id="ARBA00012438"/>
    </source>
</evidence>
<dbReference type="EC" id="2.7.13.3" evidence="2"/>
<name>A0A839GFK4_9BACT</name>